<evidence type="ECO:0000313" key="5">
    <source>
        <dbReference type="Proteomes" id="UP000597877"/>
    </source>
</evidence>
<comment type="caution">
    <text evidence="4">The sequence shown here is derived from an EMBL/GenBank/DDBJ whole genome shotgun (WGS) entry which is preliminary data.</text>
</comment>
<feature type="transmembrane region" description="Helical" evidence="2">
    <location>
        <begin position="221"/>
        <end position="240"/>
    </location>
</feature>
<feature type="chain" id="PRO_5046225643" evidence="3">
    <location>
        <begin position="28"/>
        <end position="246"/>
    </location>
</feature>
<feature type="signal peptide" evidence="3">
    <location>
        <begin position="1"/>
        <end position="27"/>
    </location>
</feature>
<dbReference type="RefSeq" id="WP_118589665.1">
    <property type="nucleotide sequence ID" value="NZ_JACOOZ010000009.1"/>
</dbReference>
<dbReference type="EMBL" id="JACOOZ010000009">
    <property type="protein sequence ID" value="MBC5668694.1"/>
    <property type="molecule type" value="Genomic_DNA"/>
</dbReference>
<feature type="compositionally biased region" description="Polar residues" evidence="1">
    <location>
        <begin position="200"/>
        <end position="209"/>
    </location>
</feature>
<evidence type="ECO:0000313" key="4">
    <source>
        <dbReference type="EMBL" id="MBC5668694.1"/>
    </source>
</evidence>
<feature type="compositionally biased region" description="Basic and acidic residues" evidence="1">
    <location>
        <begin position="183"/>
        <end position="193"/>
    </location>
</feature>
<feature type="region of interest" description="Disordered" evidence="1">
    <location>
        <begin position="170"/>
        <end position="209"/>
    </location>
</feature>
<reference evidence="4 5" key="1">
    <citation type="submission" date="2020-08" db="EMBL/GenBank/DDBJ databases">
        <title>Genome public.</title>
        <authorList>
            <person name="Liu C."/>
            <person name="Sun Q."/>
        </authorList>
    </citation>
    <scope>NUCLEOTIDE SEQUENCE [LARGE SCALE GENOMIC DNA]</scope>
    <source>
        <strain evidence="4 5">BX4</strain>
    </source>
</reference>
<sequence>MKKILKKVIALASAVAMTLSMSSFVSAAEDIVLEDSGSPFIKTFDPGDKGDYIYLGYAYCFEVGPEYKYLKITYTGEKTAFDELRLEFVINSDPAEEIKLTPKWFRENDEGTLVTTDGKEVPAPSDKEQTAVIDLEKSGVDLKTGIRAFHIHDTPGKGSFKIIDARLMTSPEGEAGSGDSNGEETKKEDENKNVEIVTDNAKNTSTGTVGSVKPGASGVPVWPIAAGVGGVVVAAVAFGITKSKKK</sequence>
<keyword evidence="3" id="KW-0732">Signal</keyword>
<keyword evidence="2" id="KW-0472">Membrane</keyword>
<keyword evidence="5" id="KW-1185">Reference proteome</keyword>
<evidence type="ECO:0000256" key="2">
    <source>
        <dbReference type="SAM" id="Phobius"/>
    </source>
</evidence>
<evidence type="ECO:0000256" key="1">
    <source>
        <dbReference type="SAM" id="MobiDB-lite"/>
    </source>
</evidence>
<organism evidence="4 5">
    <name type="scientific">Eubacterium segne</name>
    <dbReference type="NCBI Taxonomy" id="2763045"/>
    <lineage>
        <taxon>Bacteria</taxon>
        <taxon>Bacillati</taxon>
        <taxon>Bacillota</taxon>
        <taxon>Clostridia</taxon>
        <taxon>Eubacteriales</taxon>
        <taxon>Eubacteriaceae</taxon>
        <taxon>Eubacterium</taxon>
    </lineage>
</organism>
<evidence type="ECO:0000256" key="3">
    <source>
        <dbReference type="SAM" id="SignalP"/>
    </source>
</evidence>
<keyword evidence="2" id="KW-1133">Transmembrane helix</keyword>
<accession>A0ABR7F507</accession>
<dbReference type="Proteomes" id="UP000597877">
    <property type="component" value="Unassembled WGS sequence"/>
</dbReference>
<keyword evidence="2" id="KW-0812">Transmembrane</keyword>
<gene>
    <name evidence="4" type="ORF">H8S00_12005</name>
</gene>
<proteinExistence type="predicted"/>
<protein>
    <submittedName>
        <fullName evidence="4">Uncharacterized protein</fullName>
    </submittedName>
</protein>
<name>A0ABR7F507_9FIRM</name>